<name>A0A2P9AVI2_9HYPH</name>
<gene>
    <name evidence="1" type="ORF">BQ8482_60125</name>
</gene>
<evidence type="ECO:0000313" key="2">
    <source>
        <dbReference type="Proteomes" id="UP000245698"/>
    </source>
</evidence>
<dbReference type="Proteomes" id="UP000245698">
    <property type="component" value="Unassembled WGS sequence"/>
</dbReference>
<evidence type="ECO:0000313" key="1">
    <source>
        <dbReference type="EMBL" id="SJM35114.1"/>
    </source>
</evidence>
<protein>
    <submittedName>
        <fullName evidence="1">Uncharacterized protein</fullName>
    </submittedName>
</protein>
<proteinExistence type="predicted"/>
<dbReference type="AlphaFoldDB" id="A0A2P9AVI2"/>
<accession>A0A2P9AVI2</accession>
<keyword evidence="2" id="KW-1185">Reference proteome</keyword>
<organism evidence="1 2">
    <name type="scientific">Mesorhizobium delmotii</name>
    <dbReference type="NCBI Taxonomy" id="1631247"/>
    <lineage>
        <taxon>Bacteria</taxon>
        <taxon>Pseudomonadati</taxon>
        <taxon>Pseudomonadota</taxon>
        <taxon>Alphaproteobacteria</taxon>
        <taxon>Hyphomicrobiales</taxon>
        <taxon>Phyllobacteriaceae</taxon>
        <taxon>Mesorhizobium</taxon>
    </lineage>
</organism>
<sequence length="78" mass="8538">MLPLRARVQLARALPRALRDPISVRLNSRLASLSTAQRRIRPKLSQEVLVCETALFALGLLSINAGNELHCVLQPLAG</sequence>
<reference evidence="2" key="1">
    <citation type="submission" date="2016-12" db="EMBL/GenBank/DDBJ databases">
        <authorList>
            <person name="Brunel B."/>
        </authorList>
    </citation>
    <scope>NUCLEOTIDE SEQUENCE [LARGE SCALE GENOMIC DNA]</scope>
</reference>
<dbReference type="EMBL" id="FUIG01000070">
    <property type="protein sequence ID" value="SJM35114.1"/>
    <property type="molecule type" value="Genomic_DNA"/>
</dbReference>